<protein>
    <submittedName>
        <fullName evidence="3">TIL domain-containing protein</fullName>
    </submittedName>
</protein>
<organism evidence="2 3">
    <name type="scientific">Caenorhabditis tropicalis</name>
    <dbReference type="NCBI Taxonomy" id="1561998"/>
    <lineage>
        <taxon>Eukaryota</taxon>
        <taxon>Metazoa</taxon>
        <taxon>Ecdysozoa</taxon>
        <taxon>Nematoda</taxon>
        <taxon>Chromadorea</taxon>
        <taxon>Rhabditida</taxon>
        <taxon>Rhabditina</taxon>
        <taxon>Rhabditomorpha</taxon>
        <taxon>Rhabditoidea</taxon>
        <taxon>Rhabditidae</taxon>
        <taxon>Peloderinae</taxon>
        <taxon>Caenorhabditis</taxon>
    </lineage>
</organism>
<feature type="signal peptide" evidence="1">
    <location>
        <begin position="1"/>
        <end position="18"/>
    </location>
</feature>
<keyword evidence="2" id="KW-1185">Reference proteome</keyword>
<dbReference type="Proteomes" id="UP000095282">
    <property type="component" value="Unplaced"/>
</dbReference>
<keyword evidence="1" id="KW-0732">Signal</keyword>
<sequence>MKLLFLFSILSLISLASATSGTTYCASNIAEQCQNSCSVKNCLTGSCRTQPNAEQPSCVCGLCFNGRGHPNGPFVMSEDTGNLAK</sequence>
<name>A0A1I7UK50_9PELO</name>
<reference evidence="3" key="1">
    <citation type="submission" date="2016-11" db="UniProtKB">
        <authorList>
            <consortium name="WormBaseParasite"/>
        </authorList>
    </citation>
    <scope>IDENTIFICATION</scope>
</reference>
<feature type="chain" id="PRO_5009309000" evidence="1">
    <location>
        <begin position="19"/>
        <end position="85"/>
    </location>
</feature>
<dbReference type="AlphaFoldDB" id="A0A1I7UK50"/>
<evidence type="ECO:0000313" key="2">
    <source>
        <dbReference type="Proteomes" id="UP000095282"/>
    </source>
</evidence>
<evidence type="ECO:0000256" key="1">
    <source>
        <dbReference type="SAM" id="SignalP"/>
    </source>
</evidence>
<dbReference type="WBParaSite" id="Csp11.Scaffold630.g16770.t1">
    <property type="protein sequence ID" value="Csp11.Scaffold630.g16770.t1"/>
    <property type="gene ID" value="Csp11.Scaffold630.g16770"/>
</dbReference>
<accession>A0A1I7UK50</accession>
<evidence type="ECO:0000313" key="3">
    <source>
        <dbReference type="WBParaSite" id="Csp11.Scaffold630.g16770.t1"/>
    </source>
</evidence>
<dbReference type="eggNOG" id="ENOG502TKCQ">
    <property type="taxonomic scope" value="Eukaryota"/>
</dbReference>
<proteinExistence type="predicted"/>